<reference evidence="2 3" key="1">
    <citation type="submission" date="2018-04" db="EMBL/GenBank/DDBJ databases">
        <title>The genome of golden apple snail Pomacea canaliculata provides insight into stress tolerance and invasive adaptation.</title>
        <authorList>
            <person name="Liu C."/>
            <person name="Liu B."/>
            <person name="Ren Y."/>
            <person name="Zhang Y."/>
            <person name="Wang H."/>
            <person name="Li S."/>
            <person name="Jiang F."/>
            <person name="Yin L."/>
            <person name="Zhang G."/>
            <person name="Qian W."/>
            <person name="Fan W."/>
        </authorList>
    </citation>
    <scope>NUCLEOTIDE SEQUENCE [LARGE SCALE GENOMIC DNA]</scope>
    <source>
        <strain evidence="2">SZHN2017</strain>
        <tissue evidence="2">Muscle</tissue>
    </source>
</reference>
<comment type="caution">
    <text evidence="2">The sequence shown here is derived from an EMBL/GenBank/DDBJ whole genome shotgun (WGS) entry which is preliminary data.</text>
</comment>
<dbReference type="EMBL" id="PZQS01000002">
    <property type="protein sequence ID" value="PVD36443.1"/>
    <property type="molecule type" value="Genomic_DNA"/>
</dbReference>
<protein>
    <submittedName>
        <fullName evidence="2">Uncharacterized protein</fullName>
    </submittedName>
</protein>
<organism evidence="2 3">
    <name type="scientific">Pomacea canaliculata</name>
    <name type="common">Golden apple snail</name>
    <dbReference type="NCBI Taxonomy" id="400727"/>
    <lineage>
        <taxon>Eukaryota</taxon>
        <taxon>Metazoa</taxon>
        <taxon>Spiralia</taxon>
        <taxon>Lophotrochozoa</taxon>
        <taxon>Mollusca</taxon>
        <taxon>Gastropoda</taxon>
        <taxon>Caenogastropoda</taxon>
        <taxon>Architaenioglossa</taxon>
        <taxon>Ampullarioidea</taxon>
        <taxon>Ampullariidae</taxon>
        <taxon>Pomacea</taxon>
    </lineage>
</organism>
<dbReference type="AlphaFoldDB" id="A0A2T7PSM9"/>
<proteinExistence type="predicted"/>
<accession>A0A2T7PSM9</accession>
<dbReference type="Proteomes" id="UP000245119">
    <property type="component" value="Linkage Group LG2"/>
</dbReference>
<evidence type="ECO:0000313" key="2">
    <source>
        <dbReference type="EMBL" id="PVD36443.1"/>
    </source>
</evidence>
<feature type="compositionally biased region" description="Polar residues" evidence="1">
    <location>
        <begin position="1"/>
        <end position="10"/>
    </location>
</feature>
<evidence type="ECO:0000313" key="3">
    <source>
        <dbReference type="Proteomes" id="UP000245119"/>
    </source>
</evidence>
<evidence type="ECO:0000256" key="1">
    <source>
        <dbReference type="SAM" id="MobiDB-lite"/>
    </source>
</evidence>
<feature type="region of interest" description="Disordered" evidence="1">
    <location>
        <begin position="1"/>
        <end position="52"/>
    </location>
</feature>
<sequence length="91" mass="10396">MSTLTSQQTGPFRGRHHIYKTEPGEEEGVSNQRVTADEQPEKPSSDSTAEEFSKVRTWRGMHLDHQQTVELINERQTHDGQSQEMLGDSEK</sequence>
<name>A0A2T7PSM9_POMCA</name>
<keyword evidence="3" id="KW-1185">Reference proteome</keyword>
<gene>
    <name evidence="2" type="ORF">C0Q70_03427</name>
</gene>
<feature type="compositionally biased region" description="Basic and acidic residues" evidence="1">
    <location>
        <begin position="35"/>
        <end position="44"/>
    </location>
</feature>